<reference evidence="4 5" key="1">
    <citation type="submission" date="2011-11" db="EMBL/GenBank/DDBJ databases">
        <title>Improved High-Quality Draft sequence of Beggiatoa alba B18lD.</title>
        <authorList>
            <consortium name="US DOE Joint Genome Institute"/>
            <person name="Lucas S."/>
            <person name="Han J."/>
            <person name="Lapidus A."/>
            <person name="Cheng J.-F."/>
            <person name="Goodwin L."/>
            <person name="Pitluck S."/>
            <person name="Peters L."/>
            <person name="Mikhailova N."/>
            <person name="Held B."/>
            <person name="Detter J.C."/>
            <person name="Han C."/>
            <person name="Tapia R."/>
            <person name="Land M."/>
            <person name="Hauser L."/>
            <person name="Kyrpides N."/>
            <person name="Ivanova N."/>
            <person name="Pagani I."/>
            <person name="Samuel K."/>
            <person name="Teske A."/>
            <person name="Mueller J."/>
            <person name="Woyke T."/>
        </authorList>
    </citation>
    <scope>NUCLEOTIDE SEQUENCE [LARGE SCALE GENOMIC DNA]</scope>
    <source>
        <strain evidence="4 5">B18LD</strain>
    </source>
</reference>
<evidence type="ECO:0000313" key="5">
    <source>
        <dbReference type="Proteomes" id="UP000005744"/>
    </source>
</evidence>
<evidence type="ECO:0000259" key="3">
    <source>
        <dbReference type="PROSITE" id="PS51384"/>
    </source>
</evidence>
<dbReference type="SUPFAM" id="SSF54292">
    <property type="entry name" value="2Fe-2S ferredoxin-like"/>
    <property type="match status" value="1"/>
</dbReference>
<dbReference type="PROSITE" id="PS00197">
    <property type="entry name" value="2FE2S_FER_1"/>
    <property type="match status" value="1"/>
</dbReference>
<keyword evidence="5" id="KW-1185">Reference proteome</keyword>
<dbReference type="Gene3D" id="3.10.20.30">
    <property type="match status" value="1"/>
</dbReference>
<dbReference type="Pfam" id="PF00175">
    <property type="entry name" value="NAD_binding_1"/>
    <property type="match status" value="1"/>
</dbReference>
<dbReference type="EMBL" id="JH600070">
    <property type="protein sequence ID" value="EIJ42079.1"/>
    <property type="molecule type" value="Genomic_DNA"/>
</dbReference>
<dbReference type="InterPro" id="IPR006058">
    <property type="entry name" value="2Fe2S_fd_BS"/>
</dbReference>
<dbReference type="InterPro" id="IPR039261">
    <property type="entry name" value="FNR_nucleotide-bd"/>
</dbReference>
<proteinExistence type="predicted"/>
<dbReference type="GO" id="GO:0016491">
    <property type="term" value="F:oxidoreductase activity"/>
    <property type="evidence" value="ECO:0007669"/>
    <property type="project" value="InterPro"/>
</dbReference>
<dbReference type="Gene3D" id="3.40.50.80">
    <property type="entry name" value="Nucleotide-binding domain of ferredoxin-NADP reductase (FNR) module"/>
    <property type="match status" value="1"/>
</dbReference>
<dbReference type="InterPro" id="IPR017927">
    <property type="entry name" value="FAD-bd_FR_type"/>
</dbReference>
<dbReference type="PROSITE" id="PS51085">
    <property type="entry name" value="2FE2S_FER_2"/>
    <property type="match status" value="1"/>
</dbReference>
<dbReference type="InterPro" id="IPR012675">
    <property type="entry name" value="Beta-grasp_dom_sf"/>
</dbReference>
<dbReference type="SUPFAM" id="SSF52343">
    <property type="entry name" value="Ferredoxin reductase-like, C-terminal NADP-linked domain"/>
    <property type="match status" value="1"/>
</dbReference>
<dbReference type="PANTHER" id="PTHR47354">
    <property type="entry name" value="NADH OXIDOREDUCTASE HCR"/>
    <property type="match status" value="1"/>
</dbReference>
<evidence type="ECO:0000259" key="2">
    <source>
        <dbReference type="PROSITE" id="PS51085"/>
    </source>
</evidence>
<dbReference type="PANTHER" id="PTHR47354:SF5">
    <property type="entry name" value="PROTEIN RFBI"/>
    <property type="match status" value="1"/>
</dbReference>
<comment type="cofactor">
    <cofactor evidence="1">
        <name>[2Fe-2S] cluster</name>
        <dbReference type="ChEBI" id="CHEBI:190135"/>
    </cofactor>
</comment>
<accession>I3CEN6</accession>
<dbReference type="InterPro" id="IPR050415">
    <property type="entry name" value="MRET"/>
</dbReference>
<evidence type="ECO:0000256" key="1">
    <source>
        <dbReference type="ARBA" id="ARBA00034078"/>
    </source>
</evidence>
<dbReference type="InterPro" id="IPR001433">
    <property type="entry name" value="OxRdtase_FAD/NAD-bd"/>
</dbReference>
<dbReference type="OrthoDB" id="9796486at2"/>
<sequence length="341" mass="38467">MATYPITLITRDMQQVQFDCQTDEDVISAAERQSIILPQQCRSGACGLCSSVFVQGEYEFTDYNETALPAELRAQHKTLLCRTYPRSALAINTDYNYQTIHFGHIPEAICTIVEKTDLTADVIKLVLQQGEAQESLLSANIIAGQYMHLMPMDKQIKRAYSLANISNWEGRLEFLIQLRPEGQFSKHLKTLKVGDSLIARGTLGEFQLQDNGLKPRWFIAGGTGLSPLLAMLKQMADFAEMHPSRLFFGLRHTNDVFCESDLQDLQAQLLDFQYQICLSREQDSNYYNGSIVQAVETALINLTEKPDVYLCGSDRLVDSLLPKLQAHGITENSIYFERFSG</sequence>
<dbReference type="PRINTS" id="PR00371">
    <property type="entry name" value="FPNCR"/>
</dbReference>
<organism evidence="4 5">
    <name type="scientific">Beggiatoa alba B18LD</name>
    <dbReference type="NCBI Taxonomy" id="395493"/>
    <lineage>
        <taxon>Bacteria</taxon>
        <taxon>Pseudomonadati</taxon>
        <taxon>Pseudomonadota</taxon>
        <taxon>Gammaproteobacteria</taxon>
        <taxon>Thiotrichales</taxon>
        <taxon>Thiotrichaceae</taxon>
        <taxon>Beggiatoa</taxon>
    </lineage>
</organism>
<dbReference type="InterPro" id="IPR036010">
    <property type="entry name" value="2Fe-2S_ferredoxin-like_sf"/>
</dbReference>
<dbReference type="RefSeq" id="WP_002684659.1">
    <property type="nucleotide sequence ID" value="NZ_JH600070.1"/>
</dbReference>
<dbReference type="InterPro" id="IPR001041">
    <property type="entry name" value="2Fe-2S_ferredoxin-type"/>
</dbReference>
<dbReference type="Pfam" id="PF00111">
    <property type="entry name" value="Fer2"/>
    <property type="match status" value="1"/>
</dbReference>
<dbReference type="PROSITE" id="PS51384">
    <property type="entry name" value="FAD_FR"/>
    <property type="match status" value="1"/>
</dbReference>
<dbReference type="InterPro" id="IPR001709">
    <property type="entry name" value="Flavoprot_Pyr_Nucl_cyt_Rdtase"/>
</dbReference>
<gene>
    <name evidence="4" type="ORF">BegalDRAFT_1177</name>
</gene>
<dbReference type="GO" id="GO:0051537">
    <property type="term" value="F:2 iron, 2 sulfur cluster binding"/>
    <property type="evidence" value="ECO:0007669"/>
    <property type="project" value="InterPro"/>
</dbReference>
<dbReference type="InterPro" id="IPR008333">
    <property type="entry name" value="Cbr1-like_FAD-bd_dom"/>
</dbReference>
<dbReference type="AlphaFoldDB" id="I3CEN6"/>
<protein>
    <submittedName>
        <fullName evidence="4">2-polyprenylphenol hydroxylase-like oxidoreductase</fullName>
    </submittedName>
</protein>
<dbReference type="PRINTS" id="PR00410">
    <property type="entry name" value="PHEHYDRXLASE"/>
</dbReference>
<dbReference type="STRING" id="395493.BegalDRAFT_1177"/>
<feature type="domain" description="FAD-binding FR-type" evidence="3">
    <location>
        <begin position="105"/>
        <end position="209"/>
    </location>
</feature>
<dbReference type="Pfam" id="PF00970">
    <property type="entry name" value="FAD_binding_6"/>
    <property type="match status" value="1"/>
</dbReference>
<dbReference type="Proteomes" id="UP000005744">
    <property type="component" value="Unassembled WGS sequence"/>
</dbReference>
<dbReference type="CDD" id="cd00207">
    <property type="entry name" value="fer2"/>
    <property type="match status" value="1"/>
</dbReference>
<dbReference type="SUPFAM" id="SSF63380">
    <property type="entry name" value="Riboflavin synthase domain-like"/>
    <property type="match status" value="1"/>
</dbReference>
<feature type="domain" description="2Fe-2S ferredoxin-type" evidence="2">
    <location>
        <begin position="4"/>
        <end position="97"/>
    </location>
</feature>
<dbReference type="eggNOG" id="COG1018">
    <property type="taxonomic scope" value="Bacteria"/>
</dbReference>
<evidence type="ECO:0000313" key="4">
    <source>
        <dbReference type="EMBL" id="EIJ42079.1"/>
    </source>
</evidence>
<dbReference type="InterPro" id="IPR017938">
    <property type="entry name" value="Riboflavin_synthase-like_b-brl"/>
</dbReference>
<dbReference type="Gene3D" id="2.40.30.10">
    <property type="entry name" value="Translation factors"/>
    <property type="match status" value="1"/>
</dbReference>
<name>I3CEN6_9GAMM</name>
<dbReference type="eggNOG" id="COG0633">
    <property type="taxonomic scope" value="Bacteria"/>
</dbReference>
<dbReference type="HOGENOM" id="CLU_003827_7_0_6"/>